<reference evidence="1 2" key="1">
    <citation type="submission" date="2014-11" db="EMBL/GenBank/DDBJ databases">
        <title>Complete genome sequence and analysis of Lactobacillus hokkaidonensis LOOC260T.</title>
        <authorList>
            <person name="Tanizawa Y."/>
            <person name="Tohno M."/>
            <person name="Kaminuma E."/>
            <person name="Nakamura Y."/>
            <person name="Arita M."/>
        </authorList>
    </citation>
    <scope>NUCLEOTIDE SEQUENCE [LARGE SCALE GENOMIC DNA]</scope>
    <source>
        <strain evidence="1 2">LOOC260</strain>
    </source>
</reference>
<proteinExistence type="predicted"/>
<dbReference type="RefSeq" id="WP_041094249.1">
    <property type="nucleotide sequence ID" value="NZ_AP014680.1"/>
</dbReference>
<gene>
    <name evidence="1" type="ORF">LOOC260_116730</name>
</gene>
<dbReference type="EMBL" id="AP014680">
    <property type="protein sequence ID" value="BAP86180.1"/>
    <property type="molecule type" value="Genomic_DNA"/>
</dbReference>
<evidence type="ECO:0000313" key="1">
    <source>
        <dbReference type="EMBL" id="BAP86180.1"/>
    </source>
</evidence>
<dbReference type="STRING" id="1291742.LOOC260_116730"/>
<dbReference type="SUPFAM" id="SSF47413">
    <property type="entry name" value="lambda repressor-like DNA-binding domains"/>
    <property type="match status" value="1"/>
</dbReference>
<evidence type="ECO:0000313" key="2">
    <source>
        <dbReference type="Proteomes" id="UP000031620"/>
    </source>
</evidence>
<dbReference type="InterPro" id="IPR010982">
    <property type="entry name" value="Lambda_DNA-bd_dom_sf"/>
</dbReference>
<dbReference type="Proteomes" id="UP000031620">
    <property type="component" value="Chromosome"/>
</dbReference>
<dbReference type="GO" id="GO:0003677">
    <property type="term" value="F:DNA binding"/>
    <property type="evidence" value="ECO:0007669"/>
    <property type="project" value="InterPro"/>
</dbReference>
<dbReference type="KEGG" id="lho:LOOC260_116730"/>
<accession>A0A0A1GW31</accession>
<name>A0A0A1GW31_9LACO</name>
<sequence length="68" mass="7678">MKSETNNTQYPIAGFLKGNGIKQQEVADIIGKTLATTNRKIRGKTDFTVAEIKILHMNLQIPIELFFK</sequence>
<evidence type="ECO:0008006" key="3">
    <source>
        <dbReference type="Google" id="ProtNLM"/>
    </source>
</evidence>
<dbReference type="AlphaFoldDB" id="A0A0A1GW31"/>
<organism evidence="1 2">
    <name type="scientific">Paucilactobacillus hokkaidonensis JCM 18461</name>
    <dbReference type="NCBI Taxonomy" id="1291742"/>
    <lineage>
        <taxon>Bacteria</taxon>
        <taxon>Bacillati</taxon>
        <taxon>Bacillota</taxon>
        <taxon>Bacilli</taxon>
        <taxon>Lactobacillales</taxon>
        <taxon>Lactobacillaceae</taxon>
        <taxon>Paucilactobacillus</taxon>
    </lineage>
</organism>
<protein>
    <recommendedName>
        <fullName evidence="3">HTH cro/C1-type domain-containing protein</fullName>
    </recommendedName>
</protein>
<dbReference type="HOGENOM" id="CLU_201189_0_0_9"/>